<dbReference type="KEGG" id="lcre:Pla8534_68990"/>
<protein>
    <submittedName>
        <fullName evidence="2">Coenzyme PQQ synthesis protein D</fullName>
    </submittedName>
</protein>
<reference evidence="2 3" key="1">
    <citation type="submission" date="2019-02" db="EMBL/GenBank/DDBJ databases">
        <title>Deep-cultivation of Planctomycetes and their phenomic and genomic characterization uncovers novel biology.</title>
        <authorList>
            <person name="Wiegand S."/>
            <person name="Jogler M."/>
            <person name="Boedeker C."/>
            <person name="Pinto D."/>
            <person name="Vollmers J."/>
            <person name="Rivas-Marin E."/>
            <person name="Kohn T."/>
            <person name="Peeters S.H."/>
            <person name="Heuer A."/>
            <person name="Rast P."/>
            <person name="Oberbeckmann S."/>
            <person name="Bunk B."/>
            <person name="Jeske O."/>
            <person name="Meyerdierks A."/>
            <person name="Storesund J.E."/>
            <person name="Kallscheuer N."/>
            <person name="Luecker S."/>
            <person name="Lage O.M."/>
            <person name="Pohl T."/>
            <person name="Merkel B.J."/>
            <person name="Hornburger P."/>
            <person name="Mueller R.-W."/>
            <person name="Bruemmer F."/>
            <person name="Labrenz M."/>
            <person name="Spormann A.M."/>
            <person name="Op den Camp H."/>
            <person name="Overmann J."/>
            <person name="Amann R."/>
            <person name="Jetten M.S.M."/>
            <person name="Mascher T."/>
            <person name="Medema M.H."/>
            <person name="Devos D.P."/>
            <person name="Kaster A.-K."/>
            <person name="Ovreas L."/>
            <person name="Rohde M."/>
            <person name="Galperin M.Y."/>
            <person name="Jogler C."/>
        </authorList>
    </citation>
    <scope>NUCLEOTIDE SEQUENCE [LARGE SCALE GENOMIC DNA]</scope>
    <source>
        <strain evidence="2 3">Pla85_3_4</strain>
    </source>
</reference>
<dbReference type="GO" id="GO:0005737">
    <property type="term" value="C:cytoplasm"/>
    <property type="evidence" value="ECO:0007669"/>
    <property type="project" value="TreeGrafter"/>
</dbReference>
<dbReference type="RefSeq" id="WP_145058655.1">
    <property type="nucleotide sequence ID" value="NZ_CP036433.1"/>
</dbReference>
<dbReference type="GO" id="GO:0004222">
    <property type="term" value="F:metalloendopeptidase activity"/>
    <property type="evidence" value="ECO:0007669"/>
    <property type="project" value="InterPro"/>
</dbReference>
<dbReference type="GO" id="GO:0031293">
    <property type="term" value="P:membrane protein intracellular domain proteolysis"/>
    <property type="evidence" value="ECO:0007669"/>
    <property type="project" value="TreeGrafter"/>
</dbReference>
<dbReference type="Gene3D" id="2.40.50.100">
    <property type="match status" value="1"/>
</dbReference>
<sequence>MSSCGLSSDRIAVRRRADLLISIQQQHGQTVYVLKDPLSLRYYWFSDYEHAIFQMLDGRVTVSRIVDRLVEDFPQFLISHDDVRAFIASLYRQSLVIGGQSGQGLRLKQRRDQLRRQSLKALLRNVLAIRCPGFDPTRLLNCLYPWTGWFFSRRTIPGVAVFAMIALCVLAANAVRLPGDLVAMHQYFGAGNWLLLALTLAGTKITHELGHAMACRRCGGECHEIGVMLLVLTPCLYCDVSDSWLLPNRWHRAAIAAAGMYVEVALASIAVLVWANTEPGNLHFLALQVMLISGVSTLLFNINPLARYDGYYILADIVDIPNLREEARNARTAFLWRFLAGVQLPGAPRRLSWKLIAFDFGVTLYRWVLLCSILWFLYQILSAQGLQVVWQYMAFTVISAAAVEPAWRLAKALLGKEKREQMKRRNVITAASVLAFGALLILLLPLPCYVQSPLELRAADAAAVYAPHSAQLRELRVQPGQQVAKGELLAKLQSVDLELAVARLESDVRSQELLLRSLNYERYENPQAAAAAPQAEELLRATKNQYEQRRRDLDRFQLTAPHAGVVLAPGRRQTAADQTTLASWSGSPLDPRNRHMVLAQGDVLCEIGDPHQLEAVLIVDQVDVEQLRLGQPVRAVLDAQPSCWLRGEVVEIARQKLDATPQSLTIQAGGGVASRVDDQGIERPISACYMVRVQMEKQAGLPLPGMRGSARICTGWRTIGSRAWETLARTFHFRL</sequence>
<dbReference type="Proteomes" id="UP000317648">
    <property type="component" value="Chromosome"/>
</dbReference>
<dbReference type="OrthoDB" id="9759690at2"/>
<feature type="transmembrane region" description="Helical" evidence="1">
    <location>
        <begin position="281"/>
        <end position="302"/>
    </location>
</feature>
<feature type="transmembrane region" description="Helical" evidence="1">
    <location>
        <begin position="355"/>
        <end position="377"/>
    </location>
</feature>
<keyword evidence="1" id="KW-0812">Transmembrane</keyword>
<keyword evidence="1" id="KW-0472">Membrane</keyword>
<organism evidence="2 3">
    <name type="scientific">Lignipirellula cremea</name>
    <dbReference type="NCBI Taxonomy" id="2528010"/>
    <lineage>
        <taxon>Bacteria</taxon>
        <taxon>Pseudomonadati</taxon>
        <taxon>Planctomycetota</taxon>
        <taxon>Planctomycetia</taxon>
        <taxon>Pirellulales</taxon>
        <taxon>Pirellulaceae</taxon>
        <taxon>Lignipirellula</taxon>
    </lineage>
</organism>
<evidence type="ECO:0000313" key="3">
    <source>
        <dbReference type="Proteomes" id="UP000317648"/>
    </source>
</evidence>
<dbReference type="PANTHER" id="PTHR13325:SF3">
    <property type="entry name" value="MEMBRANE-BOUND TRANSCRIPTION FACTOR SITE-2 PROTEASE"/>
    <property type="match status" value="1"/>
</dbReference>
<keyword evidence="3" id="KW-1185">Reference proteome</keyword>
<feature type="transmembrane region" description="Helical" evidence="1">
    <location>
        <begin position="253"/>
        <end position="275"/>
    </location>
</feature>
<accession>A0A518E4J5</accession>
<dbReference type="GO" id="GO:0016020">
    <property type="term" value="C:membrane"/>
    <property type="evidence" value="ECO:0007669"/>
    <property type="project" value="InterPro"/>
</dbReference>
<dbReference type="Gene3D" id="2.40.30.170">
    <property type="match status" value="1"/>
</dbReference>
<evidence type="ECO:0000256" key="1">
    <source>
        <dbReference type="SAM" id="Phobius"/>
    </source>
</evidence>
<name>A0A518E4J5_9BACT</name>
<dbReference type="EMBL" id="CP036433">
    <property type="protein sequence ID" value="QDU98988.1"/>
    <property type="molecule type" value="Genomic_DNA"/>
</dbReference>
<feature type="transmembrane region" description="Helical" evidence="1">
    <location>
        <begin position="427"/>
        <end position="446"/>
    </location>
</feature>
<dbReference type="AlphaFoldDB" id="A0A518E4J5"/>
<dbReference type="SUPFAM" id="SSF111369">
    <property type="entry name" value="HlyD-like secretion proteins"/>
    <property type="match status" value="1"/>
</dbReference>
<keyword evidence="1" id="KW-1133">Transmembrane helix</keyword>
<dbReference type="InterPro" id="IPR001193">
    <property type="entry name" value="MBTPS2"/>
</dbReference>
<dbReference type="Gene3D" id="1.10.287.470">
    <property type="entry name" value="Helix hairpin bin"/>
    <property type="match status" value="1"/>
</dbReference>
<gene>
    <name evidence="2" type="primary">pqqD</name>
    <name evidence="2" type="ORF">Pla8534_68990</name>
</gene>
<dbReference type="PANTHER" id="PTHR13325">
    <property type="entry name" value="PROTEASE M50 MEMBRANE-BOUND TRANSCRIPTION FACTOR SITE 2 PROTEASE"/>
    <property type="match status" value="1"/>
</dbReference>
<feature type="transmembrane region" description="Helical" evidence="1">
    <location>
        <begin position="156"/>
        <end position="175"/>
    </location>
</feature>
<feature type="transmembrane region" description="Helical" evidence="1">
    <location>
        <begin position="389"/>
        <end position="407"/>
    </location>
</feature>
<evidence type="ECO:0000313" key="2">
    <source>
        <dbReference type="EMBL" id="QDU98988.1"/>
    </source>
</evidence>
<proteinExistence type="predicted"/>